<name>A0ABT5VEY8_9BACI</name>
<keyword evidence="2" id="KW-1185">Reference proteome</keyword>
<protein>
    <submittedName>
        <fullName evidence="1">Uncharacterized protein</fullName>
    </submittedName>
</protein>
<dbReference type="RefSeq" id="WP_275118598.1">
    <property type="nucleotide sequence ID" value="NZ_JAOTPO010000007.1"/>
</dbReference>
<evidence type="ECO:0000313" key="2">
    <source>
        <dbReference type="Proteomes" id="UP001148125"/>
    </source>
</evidence>
<organism evidence="1 2">
    <name type="scientific">Alkalihalobacterium chitinilyticum</name>
    <dbReference type="NCBI Taxonomy" id="2980103"/>
    <lineage>
        <taxon>Bacteria</taxon>
        <taxon>Bacillati</taxon>
        <taxon>Bacillota</taxon>
        <taxon>Bacilli</taxon>
        <taxon>Bacillales</taxon>
        <taxon>Bacillaceae</taxon>
        <taxon>Alkalihalobacterium</taxon>
    </lineage>
</organism>
<dbReference type="EMBL" id="JAOTPO010000007">
    <property type="protein sequence ID" value="MDE5413979.1"/>
    <property type="molecule type" value="Genomic_DNA"/>
</dbReference>
<evidence type="ECO:0000313" key="1">
    <source>
        <dbReference type="EMBL" id="MDE5413979.1"/>
    </source>
</evidence>
<accession>A0ABT5VEY8</accession>
<dbReference type="Proteomes" id="UP001148125">
    <property type="component" value="Unassembled WGS sequence"/>
</dbReference>
<gene>
    <name evidence="1" type="ORF">N7Z68_11365</name>
</gene>
<proteinExistence type="predicted"/>
<sequence>MKPGHIDQFAHLSPFSSVKDFNESMKKARKRYEHHFTKGERIALLTLIQFSVKSMEFVMQG</sequence>
<reference evidence="1" key="1">
    <citation type="submission" date="2024-05" db="EMBL/GenBank/DDBJ databases">
        <title>Alkalihalobacillus sp. strain MEB203 novel alkaliphilic bacterium from Lonar Lake, India.</title>
        <authorList>
            <person name="Joshi A."/>
            <person name="Thite S."/>
            <person name="Mengade P."/>
        </authorList>
    </citation>
    <scope>NUCLEOTIDE SEQUENCE</scope>
    <source>
        <strain evidence="1">MEB 203</strain>
    </source>
</reference>
<comment type="caution">
    <text evidence="1">The sequence shown here is derived from an EMBL/GenBank/DDBJ whole genome shotgun (WGS) entry which is preliminary data.</text>
</comment>